<comment type="caution">
    <text evidence="15">The sequence shown here is derived from an EMBL/GenBank/DDBJ whole genome shotgun (WGS) entry which is preliminary data.</text>
</comment>
<dbReference type="Gene3D" id="3.60.20.10">
    <property type="entry name" value="Glutamine Phosphoribosylpyrophosphate, subunit 1, domain 1"/>
    <property type="match status" value="1"/>
</dbReference>
<dbReference type="InterPro" id="IPR023332">
    <property type="entry name" value="Proteasome_alpha-type"/>
</dbReference>
<feature type="region of interest" description="Disordered" evidence="13">
    <location>
        <begin position="510"/>
        <end position="646"/>
    </location>
</feature>
<dbReference type="GO" id="GO:0005634">
    <property type="term" value="C:nucleus"/>
    <property type="evidence" value="ECO:0007669"/>
    <property type="project" value="UniProtKB-SubCell"/>
</dbReference>
<feature type="compositionally biased region" description="Low complexity" evidence="13">
    <location>
        <begin position="751"/>
        <end position="775"/>
    </location>
</feature>
<feature type="compositionally biased region" description="Low complexity" evidence="13">
    <location>
        <begin position="700"/>
        <end position="709"/>
    </location>
</feature>
<dbReference type="InterPro" id="IPR038765">
    <property type="entry name" value="Papain-like_cys_pep_sf"/>
</dbReference>
<evidence type="ECO:0000256" key="11">
    <source>
        <dbReference type="ARBA" id="ARBA00023242"/>
    </source>
</evidence>
<evidence type="ECO:0000313" key="16">
    <source>
        <dbReference type="Proteomes" id="UP000663843"/>
    </source>
</evidence>
<dbReference type="Proteomes" id="UP000663843">
    <property type="component" value="Unassembled WGS sequence"/>
</dbReference>
<dbReference type="SMART" id="SM00948">
    <property type="entry name" value="Proteasome_A_N"/>
    <property type="match status" value="1"/>
</dbReference>
<evidence type="ECO:0000259" key="14">
    <source>
        <dbReference type="PROSITE" id="PS50235"/>
    </source>
</evidence>
<reference evidence="15" key="1">
    <citation type="submission" date="2021-01" db="EMBL/GenBank/DDBJ databases">
        <authorList>
            <person name="Kaushik A."/>
        </authorList>
    </citation>
    <scope>NUCLEOTIDE SEQUENCE</scope>
    <source>
        <strain evidence="15">AG2-2IIIB</strain>
    </source>
</reference>
<feature type="region of interest" description="Disordered" evidence="13">
    <location>
        <begin position="672"/>
        <end position="812"/>
    </location>
</feature>
<dbReference type="AlphaFoldDB" id="A0A8H3C6I4"/>
<dbReference type="InterPro" id="IPR029055">
    <property type="entry name" value="Ntn_hydrolases_N"/>
</dbReference>
<name>A0A8H3C6I4_9AGAM</name>
<evidence type="ECO:0000256" key="5">
    <source>
        <dbReference type="ARBA" id="ARBA00012759"/>
    </source>
</evidence>
<protein>
    <recommendedName>
        <fullName evidence="6">Proteasome subunit alpha type-5</fullName>
        <ecNumber evidence="5">3.4.19.12</ecNumber>
    </recommendedName>
</protein>
<comment type="similarity">
    <text evidence="12">Belongs to the peptidase T1A family.</text>
</comment>
<dbReference type="GO" id="GO:0016579">
    <property type="term" value="P:protein deubiquitination"/>
    <property type="evidence" value="ECO:0007669"/>
    <property type="project" value="InterPro"/>
</dbReference>
<dbReference type="GO" id="GO:0004843">
    <property type="term" value="F:cysteine-type deubiquitinase activity"/>
    <property type="evidence" value="ECO:0007669"/>
    <property type="project" value="UniProtKB-EC"/>
</dbReference>
<dbReference type="EMBL" id="CAJMWT010003493">
    <property type="protein sequence ID" value="CAE6472783.1"/>
    <property type="molecule type" value="Genomic_DNA"/>
</dbReference>
<comment type="catalytic activity">
    <reaction evidence="1">
        <text>Thiol-dependent hydrolysis of ester, thioester, amide, peptide and isopeptide bonds formed by the C-terminal Gly of ubiquitin (a 76-residue protein attached to proteins as an intracellular targeting signal).</text>
        <dbReference type="EC" id="3.4.19.12"/>
    </reaction>
</comment>
<dbReference type="InterPro" id="IPR001394">
    <property type="entry name" value="Peptidase_C19_UCH"/>
</dbReference>
<accession>A0A8H3C6I4</accession>
<feature type="compositionally biased region" description="Pro residues" evidence="13">
    <location>
        <begin position="106"/>
        <end position="115"/>
    </location>
</feature>
<dbReference type="GO" id="GO:0005829">
    <property type="term" value="C:cytosol"/>
    <property type="evidence" value="ECO:0007669"/>
    <property type="project" value="UniProtKB-ARBA"/>
</dbReference>
<feature type="domain" description="USP" evidence="14">
    <location>
        <begin position="52"/>
        <end position="466"/>
    </location>
</feature>
<dbReference type="Pfam" id="PF10584">
    <property type="entry name" value="Proteasome_A_N"/>
    <property type="match status" value="1"/>
</dbReference>
<comment type="subcellular location">
    <subcellularLocation>
        <location evidence="3">Cytoplasm</location>
    </subcellularLocation>
    <subcellularLocation>
        <location evidence="2">Nucleus</location>
    </subcellularLocation>
</comment>
<evidence type="ECO:0000256" key="6">
    <source>
        <dbReference type="ARBA" id="ARBA00021343"/>
    </source>
</evidence>
<dbReference type="PROSITE" id="PS00972">
    <property type="entry name" value="USP_1"/>
    <property type="match status" value="1"/>
</dbReference>
<dbReference type="InterPro" id="IPR001353">
    <property type="entry name" value="Proteasome_sua/b"/>
</dbReference>
<evidence type="ECO:0000256" key="13">
    <source>
        <dbReference type="SAM" id="MobiDB-lite"/>
    </source>
</evidence>
<evidence type="ECO:0000256" key="9">
    <source>
        <dbReference type="ARBA" id="ARBA00022801"/>
    </source>
</evidence>
<sequence length="1119" mass="119936">MSLLKWWTHNNIQQVSAPKPTLPPSLPESPCAPLPPPDDSAVGTARWNHKRFGMENFGNTCYANSVLQALYFCDPFRQLVCDAPDRSYPITPEAIAAAQAAVAQLQPPPPPAPKPKPAHIRRPSAADLSAPAHAAFAGGPGGLVASAFLGPPAVAPHKTTSAPTPAPIVNIGPVIPPLPPSLFSALRSLFIHIAANPSDKGTVSPRAFVEKLKKENELFRSNMHQDAHEFLNYLLNSIVEDLTLELKAGPLEDLSKSVASTSSASNLSPHLTLVHDLFEGTLTSETRCLTCETVSSRDESFLDLSIDIERNSSITACLRQFSASEMLCRGDKFFCDSCCGLQEAEKRMKIKKLPNVLALHLKRFKYQEDVQRYIKLSYRVAFPFELRLFNTVDDAEDPDRLYELFAIVVHVGSGPHHGHYITIAKQRGQWLAFDDDVVEPVQESAIPKYFGDSPAGSGYVLFYQAVNIDLQALGLKNPQVASAASSAPEQPIIPPVVVEEPVTVPEEVATKVSPDVSESGTIATPSPSTPTLSHPSSSPVLSKPEGLPPSTAPSSIGGSGFKGSTKPLSGSSGSVQVSEPVAIVNGHRPTNGDAAHQENGLKPAPELTAKTGRTKGLSANWFGWGGKKKDKGTPASSRKATLDDQGHIPVIDIRRPSAPGLIETTSGHAYTENGVPVLHDEPEDAAGLGVDFGRTAEPRSGSISASSSGDHLLHHSVPDHRHLRTSPPRVSRSGSVSATTNGSTGSGLHVPRYSPTRPSPSPSSSASSVSTPLRPNASAPKLPANHAVTPFPLTMSPVKERKRPSTASSLPLSAAERVPAIVPPVPILSPPPAVTSPTRSRTIGPADSLQTAKTKTAKRKLSFSNALNTFARRDKSLGRLDRGVNTFSPEGRLFQVEYAIEAIKLGSTTVGIKTPEGVVLGVEKRVQSSLLEASSIEKIMEIDEHLGCAMSGLTADARTMIDHARLTAQNHRFTYDEAIKVESVTQAVCDLALRFGESMDNEDAMMSRPFGVALLIAGIDELGPQLYHTDPSGTFVRYEAKAIGSGSEAAQSELQDKYHKQMTLLEARNLTLKILKQVMEEKLDHHNVQLAQVTPEKGFEIIPDSQLQEIIEAMAREAS</sequence>
<evidence type="ECO:0000256" key="7">
    <source>
        <dbReference type="ARBA" id="ARBA00022490"/>
    </source>
</evidence>
<feature type="compositionally biased region" description="Low complexity" evidence="13">
    <location>
        <begin position="524"/>
        <end position="544"/>
    </location>
</feature>
<dbReference type="Pfam" id="PF00443">
    <property type="entry name" value="UCH"/>
    <property type="match status" value="1"/>
</dbReference>
<dbReference type="PROSITE" id="PS00973">
    <property type="entry name" value="USP_2"/>
    <property type="match status" value="1"/>
</dbReference>
<comment type="similarity">
    <text evidence="4">Belongs to the peptidase C19 family.</text>
</comment>
<feature type="region of interest" description="Disordered" evidence="13">
    <location>
        <begin position="17"/>
        <end position="41"/>
    </location>
</feature>
<evidence type="ECO:0000256" key="2">
    <source>
        <dbReference type="ARBA" id="ARBA00004123"/>
    </source>
</evidence>
<dbReference type="InterPro" id="IPR028889">
    <property type="entry name" value="USP"/>
</dbReference>
<dbReference type="NCBIfam" id="NF003075">
    <property type="entry name" value="PRK03996.1"/>
    <property type="match status" value="1"/>
</dbReference>
<feature type="region of interest" description="Disordered" evidence="13">
    <location>
        <begin position="105"/>
        <end position="125"/>
    </location>
</feature>
<keyword evidence="7" id="KW-0963">Cytoplasm</keyword>
<dbReference type="GO" id="GO:0019773">
    <property type="term" value="C:proteasome core complex, alpha-subunit complex"/>
    <property type="evidence" value="ECO:0007669"/>
    <property type="project" value="UniProtKB-UniRule"/>
</dbReference>
<dbReference type="PROSITE" id="PS50235">
    <property type="entry name" value="USP_3"/>
    <property type="match status" value="1"/>
</dbReference>
<evidence type="ECO:0000256" key="10">
    <source>
        <dbReference type="ARBA" id="ARBA00022942"/>
    </source>
</evidence>
<feature type="compositionally biased region" description="Low complexity" evidence="13">
    <location>
        <begin position="726"/>
        <end position="737"/>
    </location>
</feature>
<organism evidence="15 16">
    <name type="scientific">Rhizoctonia solani</name>
    <dbReference type="NCBI Taxonomy" id="456999"/>
    <lineage>
        <taxon>Eukaryota</taxon>
        <taxon>Fungi</taxon>
        <taxon>Dikarya</taxon>
        <taxon>Basidiomycota</taxon>
        <taxon>Agaricomycotina</taxon>
        <taxon>Agaricomycetes</taxon>
        <taxon>Cantharellales</taxon>
        <taxon>Ceratobasidiaceae</taxon>
        <taxon>Rhizoctonia</taxon>
    </lineage>
</organism>
<dbReference type="PANTHER" id="PTHR24006">
    <property type="entry name" value="UBIQUITIN CARBOXYL-TERMINAL HYDROLASE"/>
    <property type="match status" value="1"/>
</dbReference>
<dbReference type="EC" id="3.4.19.12" evidence="5"/>
<dbReference type="InterPro" id="IPR000426">
    <property type="entry name" value="Proteasome_asu_N"/>
</dbReference>
<keyword evidence="8" id="KW-0645">Protease</keyword>
<proteinExistence type="inferred from homology"/>
<dbReference type="InterPro" id="IPR050164">
    <property type="entry name" value="Peptidase_C19"/>
</dbReference>
<evidence type="ECO:0000256" key="1">
    <source>
        <dbReference type="ARBA" id="ARBA00000707"/>
    </source>
</evidence>
<evidence type="ECO:0000313" key="15">
    <source>
        <dbReference type="EMBL" id="CAE6472783.1"/>
    </source>
</evidence>
<evidence type="ECO:0000256" key="12">
    <source>
        <dbReference type="PROSITE-ProRule" id="PRU00808"/>
    </source>
</evidence>
<dbReference type="CDD" id="cd03753">
    <property type="entry name" value="proteasome_alpha_type_5"/>
    <property type="match status" value="1"/>
</dbReference>
<feature type="compositionally biased region" description="Pro residues" evidence="13">
    <location>
        <begin position="20"/>
        <end position="38"/>
    </location>
</feature>
<keyword evidence="10 12" id="KW-0647">Proteasome</keyword>
<dbReference type="Gene3D" id="3.90.70.10">
    <property type="entry name" value="Cysteine proteinases"/>
    <property type="match status" value="1"/>
</dbReference>
<gene>
    <name evidence="15" type="ORF">RDB_LOCUS108591</name>
</gene>
<evidence type="ECO:0000256" key="4">
    <source>
        <dbReference type="ARBA" id="ARBA00009085"/>
    </source>
</evidence>
<evidence type="ECO:0000256" key="8">
    <source>
        <dbReference type="ARBA" id="ARBA00022670"/>
    </source>
</evidence>
<dbReference type="GO" id="GO:0043161">
    <property type="term" value="P:proteasome-mediated ubiquitin-dependent protein catabolic process"/>
    <property type="evidence" value="ECO:0007669"/>
    <property type="project" value="InterPro"/>
</dbReference>
<feature type="compositionally biased region" description="Polar residues" evidence="13">
    <location>
        <begin position="566"/>
        <end position="577"/>
    </location>
</feature>
<dbReference type="Pfam" id="PF00227">
    <property type="entry name" value="Proteasome"/>
    <property type="match status" value="1"/>
</dbReference>
<feature type="compositionally biased region" description="Basic and acidic residues" evidence="13">
    <location>
        <begin position="711"/>
        <end position="720"/>
    </location>
</feature>
<dbReference type="PANTHER" id="PTHR24006:SF733">
    <property type="entry name" value="RE52890P"/>
    <property type="match status" value="1"/>
</dbReference>
<dbReference type="FunFam" id="3.60.20.10:FF:000019">
    <property type="entry name" value="Proteasome subunit alpha type"/>
    <property type="match status" value="1"/>
</dbReference>
<dbReference type="SUPFAM" id="SSF54001">
    <property type="entry name" value="Cysteine proteinases"/>
    <property type="match status" value="1"/>
</dbReference>
<dbReference type="InterPro" id="IPR018200">
    <property type="entry name" value="USP_CS"/>
</dbReference>
<dbReference type="CDD" id="cd02663">
    <property type="entry name" value="Peptidase_C19G"/>
    <property type="match status" value="1"/>
</dbReference>
<dbReference type="InterPro" id="IPR033812">
    <property type="entry name" value="Proteasome_alpha_type_5"/>
</dbReference>
<keyword evidence="9" id="KW-0378">Hydrolase</keyword>
<evidence type="ECO:0000256" key="3">
    <source>
        <dbReference type="ARBA" id="ARBA00004496"/>
    </source>
</evidence>
<keyword evidence="11" id="KW-0539">Nucleus</keyword>
<dbReference type="PROSITE" id="PS51475">
    <property type="entry name" value="PROTEASOME_ALPHA_2"/>
    <property type="match status" value="1"/>
</dbReference>
<dbReference type="SUPFAM" id="SSF56235">
    <property type="entry name" value="N-terminal nucleophile aminohydrolases (Ntn hydrolases)"/>
    <property type="match status" value="1"/>
</dbReference>